<organism evidence="1 2">
    <name type="scientific">Oceanobacillus oncorhynchi</name>
    <dbReference type="NCBI Taxonomy" id="545501"/>
    <lineage>
        <taxon>Bacteria</taxon>
        <taxon>Bacillati</taxon>
        <taxon>Bacillota</taxon>
        <taxon>Bacilli</taxon>
        <taxon>Bacillales</taxon>
        <taxon>Bacillaceae</taxon>
        <taxon>Oceanobacillus</taxon>
    </lineage>
</organism>
<proteinExistence type="predicted"/>
<reference evidence="1 2" key="1">
    <citation type="submission" date="2014-11" db="EMBL/GenBank/DDBJ databases">
        <authorList>
            <person name="Urmite Genomes Urmite Genomes"/>
        </authorList>
    </citation>
    <scope>NUCLEOTIDE SEQUENCE [LARGE SCALE GENOMIC DNA]</scope>
    <source>
        <strain evidence="1 2">Oc5</strain>
    </source>
</reference>
<gene>
    <name evidence="1" type="ORF">BN997_00888</name>
</gene>
<keyword evidence="2" id="KW-1185">Reference proteome</keyword>
<accession>A0A0A1MN26</accession>
<sequence length="49" mass="5388">MNLHIVLNGNPKKSFGAMNEFAARCRSQCRHVKSHGALYSKVVTAGDSR</sequence>
<dbReference type="Proteomes" id="UP000040453">
    <property type="component" value="Unassembled WGS sequence"/>
</dbReference>
<dbReference type="RefSeq" id="WP_175297004.1">
    <property type="nucleotide sequence ID" value="NZ_CAXOIH010000003.1"/>
</dbReference>
<name>A0A0A1MN26_9BACI</name>
<evidence type="ECO:0000313" key="2">
    <source>
        <dbReference type="Proteomes" id="UP000040453"/>
    </source>
</evidence>
<evidence type="ECO:0000313" key="1">
    <source>
        <dbReference type="EMBL" id="CEI81072.1"/>
    </source>
</evidence>
<protein>
    <submittedName>
        <fullName evidence="1">Uncharacterized protein</fullName>
    </submittedName>
</protein>
<dbReference type="EMBL" id="CDGG01000001">
    <property type="protein sequence ID" value="CEI81072.1"/>
    <property type="molecule type" value="Genomic_DNA"/>
</dbReference>
<dbReference type="AlphaFoldDB" id="A0A0A1MN26"/>